<dbReference type="EMBL" id="AZHB01000043">
    <property type="protein sequence ID" value="OAA52926.1"/>
    <property type="molecule type" value="Genomic_DNA"/>
</dbReference>
<dbReference type="GeneID" id="30025496"/>
<gene>
    <name evidence="1" type="ORF">ISF_09204</name>
</gene>
<reference evidence="1 2" key="1">
    <citation type="journal article" date="2016" name="Genome Biol. Evol.">
        <title>Divergent and convergent evolution of fungal pathogenicity.</title>
        <authorList>
            <person name="Shang Y."/>
            <person name="Xiao G."/>
            <person name="Zheng P."/>
            <person name="Cen K."/>
            <person name="Zhan S."/>
            <person name="Wang C."/>
        </authorList>
    </citation>
    <scope>NUCLEOTIDE SEQUENCE [LARGE SCALE GENOMIC DNA]</scope>
    <source>
        <strain evidence="1 2">ARSEF 2679</strain>
    </source>
</reference>
<name>A0A167LCJ0_CORFA</name>
<dbReference type="AlphaFoldDB" id="A0A167LCJ0"/>
<evidence type="ECO:0000313" key="2">
    <source>
        <dbReference type="Proteomes" id="UP000076744"/>
    </source>
</evidence>
<keyword evidence="2" id="KW-1185">Reference proteome</keyword>
<dbReference type="Proteomes" id="UP000076744">
    <property type="component" value="Unassembled WGS sequence"/>
</dbReference>
<sequence length="163" mass="18593">MATPTEEKRWTLKITRSNRPDIDCDQHYGLLFNEGLATDSFAACTGFQRDKYTVLVDDNPHQSKSEHKTDTEHQVGVFNTDMSIHRIKAILMDVPVAKGADASINGCKLLESQEPTFACRAWVYATLMKLWMQKLITPEERERALRFLYPRKGPVVPPEKLGK</sequence>
<proteinExistence type="predicted"/>
<dbReference type="RefSeq" id="XP_018700015.1">
    <property type="nucleotide sequence ID" value="XM_018852807.1"/>
</dbReference>
<accession>A0A167LCJ0</accession>
<comment type="caution">
    <text evidence="1">The sequence shown here is derived from an EMBL/GenBank/DDBJ whole genome shotgun (WGS) entry which is preliminary data.</text>
</comment>
<organism evidence="1 2">
    <name type="scientific">Cordyceps fumosorosea (strain ARSEF 2679)</name>
    <name type="common">Isaria fumosorosea</name>
    <dbReference type="NCBI Taxonomy" id="1081104"/>
    <lineage>
        <taxon>Eukaryota</taxon>
        <taxon>Fungi</taxon>
        <taxon>Dikarya</taxon>
        <taxon>Ascomycota</taxon>
        <taxon>Pezizomycotina</taxon>
        <taxon>Sordariomycetes</taxon>
        <taxon>Hypocreomycetidae</taxon>
        <taxon>Hypocreales</taxon>
        <taxon>Cordycipitaceae</taxon>
        <taxon>Cordyceps</taxon>
    </lineage>
</organism>
<evidence type="ECO:0000313" key="1">
    <source>
        <dbReference type="EMBL" id="OAA52926.1"/>
    </source>
</evidence>
<protein>
    <submittedName>
        <fullName evidence="1">Uncharacterized protein</fullName>
    </submittedName>
</protein>